<dbReference type="SMART" id="SM00948">
    <property type="entry name" value="Proteasome_A_N"/>
    <property type="match status" value="1"/>
</dbReference>
<dbReference type="InterPro" id="IPR029055">
    <property type="entry name" value="Ntn_hydrolases_N"/>
</dbReference>
<reference evidence="4 5" key="1">
    <citation type="submission" date="2017-04" db="EMBL/GenBank/DDBJ databases">
        <title>Novel microbial lineages endemic to geothermal iron-oxide mats fill important gaps in the evolutionary history of Archaea.</title>
        <authorList>
            <person name="Jay Z.J."/>
            <person name="Beam J.P."/>
            <person name="Dlakic M."/>
            <person name="Rusch D.B."/>
            <person name="Kozubal M.A."/>
            <person name="Inskeep W.P."/>
        </authorList>
    </citation>
    <scope>NUCLEOTIDE SEQUENCE [LARGE SCALE GENOMIC DNA]</scope>
    <source>
        <strain evidence="4">ECH_B_SAG-M15</strain>
    </source>
</reference>
<evidence type="ECO:0000256" key="2">
    <source>
        <dbReference type="PROSITE-ProRule" id="PRU00808"/>
    </source>
</evidence>
<comment type="caution">
    <text evidence="4">The sequence shown here is derived from an EMBL/GenBank/DDBJ whole genome shotgun (WGS) entry which is preliminary data.</text>
</comment>
<accession>A0A2R6B2P9</accession>
<evidence type="ECO:0000256" key="1">
    <source>
        <dbReference type="ARBA" id="ARBA00022942"/>
    </source>
</evidence>
<dbReference type="PROSITE" id="PS51475">
    <property type="entry name" value="PROTEASOME_ALPHA_2"/>
    <property type="match status" value="1"/>
</dbReference>
<keyword evidence="1 2" id="KW-0647">Proteasome</keyword>
<dbReference type="InterPro" id="IPR050115">
    <property type="entry name" value="Proteasome_alpha"/>
</dbReference>
<sequence>MFINKMSGMYFAGYDRAITMFSPDGRIYQLEYAMEPVKKGSTTMGIKVDEGVAIVAERIKSSPLVDVSAPEKVLLVDRHIGVGYAGLSSDARVLIDDARVYAQTHRIMYDEDIDVEALTKRMGDVMQAYTQHGGTRPFGVAFITAGISRGVPKLFMTDVSGAYTSYKAVTIGMYDQAITDFFKDRYTSSMSLEQALVTALQALRKAKQEALQTSVAFDPEKIEAGVARRSTGLFVKLTQAEVSAIIEKLEGSGSN</sequence>
<dbReference type="GO" id="GO:0004175">
    <property type="term" value="F:endopeptidase activity"/>
    <property type="evidence" value="ECO:0007669"/>
    <property type="project" value="UniProtKB-ARBA"/>
</dbReference>
<dbReference type="SUPFAM" id="SSF56235">
    <property type="entry name" value="N-terminal nucleophile aminohydrolases (Ntn hydrolases)"/>
    <property type="match status" value="1"/>
</dbReference>
<dbReference type="AlphaFoldDB" id="A0A2R6B2P9"/>
<comment type="similarity">
    <text evidence="2">Belongs to the peptidase T1A family.</text>
</comment>
<evidence type="ECO:0000313" key="4">
    <source>
        <dbReference type="EMBL" id="PSN92788.1"/>
    </source>
</evidence>
<protein>
    <recommendedName>
        <fullName evidence="3">Proteasome alpha-type subunits domain-containing protein</fullName>
    </recommendedName>
</protein>
<dbReference type="NCBIfam" id="NF003075">
    <property type="entry name" value="PRK03996.1"/>
    <property type="match status" value="1"/>
</dbReference>
<dbReference type="GO" id="GO:0019773">
    <property type="term" value="C:proteasome core complex, alpha-subunit complex"/>
    <property type="evidence" value="ECO:0007669"/>
    <property type="project" value="UniProtKB-UniRule"/>
</dbReference>
<dbReference type="Pfam" id="PF00227">
    <property type="entry name" value="Proteasome"/>
    <property type="match status" value="1"/>
</dbReference>
<proteinExistence type="inferred from homology"/>
<dbReference type="GO" id="GO:0006511">
    <property type="term" value="P:ubiquitin-dependent protein catabolic process"/>
    <property type="evidence" value="ECO:0007669"/>
    <property type="project" value="InterPro"/>
</dbReference>
<dbReference type="InterPro" id="IPR001353">
    <property type="entry name" value="Proteasome_sua/b"/>
</dbReference>
<dbReference type="Pfam" id="PF10584">
    <property type="entry name" value="Proteasome_A_N"/>
    <property type="match status" value="1"/>
</dbReference>
<evidence type="ECO:0000313" key="5">
    <source>
        <dbReference type="Proteomes" id="UP000240490"/>
    </source>
</evidence>
<dbReference type="EMBL" id="NEXJ01000013">
    <property type="protein sequence ID" value="PSN92788.1"/>
    <property type="molecule type" value="Genomic_DNA"/>
</dbReference>
<feature type="domain" description="Proteasome alpha-type subunits" evidence="3">
    <location>
        <begin position="14"/>
        <end position="36"/>
    </location>
</feature>
<dbReference type="InterPro" id="IPR023332">
    <property type="entry name" value="Proteasome_alpha-type"/>
</dbReference>
<evidence type="ECO:0000259" key="3">
    <source>
        <dbReference type="SMART" id="SM00948"/>
    </source>
</evidence>
<dbReference type="Gene3D" id="3.60.20.10">
    <property type="entry name" value="Glutamine Phosphoribosylpyrophosphate, subunit 1, domain 1"/>
    <property type="match status" value="1"/>
</dbReference>
<dbReference type="InterPro" id="IPR000426">
    <property type="entry name" value="Proteasome_asu_N"/>
</dbReference>
<dbReference type="Proteomes" id="UP000240490">
    <property type="component" value="Unassembled WGS sequence"/>
</dbReference>
<dbReference type="PANTHER" id="PTHR11599">
    <property type="entry name" value="PROTEASOME SUBUNIT ALPHA/BETA"/>
    <property type="match status" value="1"/>
</dbReference>
<gene>
    <name evidence="4" type="ORF">B9Q08_00750</name>
</gene>
<organism evidence="4 5">
    <name type="scientific">Candidatus Marsarchaeota G2 archaeon ECH_B_SAG-M15</name>
    <dbReference type="NCBI Taxonomy" id="1978162"/>
    <lineage>
        <taxon>Archaea</taxon>
        <taxon>Candidatus Marsarchaeota</taxon>
        <taxon>Candidatus Marsarchaeota group 2</taxon>
    </lineage>
</organism>
<name>A0A2R6B2P9_9ARCH</name>